<dbReference type="GO" id="GO:0032259">
    <property type="term" value="P:methylation"/>
    <property type="evidence" value="ECO:0007669"/>
    <property type="project" value="UniProtKB-KW"/>
</dbReference>
<sequence>MAVSKEIVESAYQKYAKKYDLAVRLYRLIGLDIERYREKAVDLLELKKGDCVLDLGCGTGLNFDLLMRKIGREGHLVGVDFSSEMLSCAQERVNQSGWGNVQLVHSDISKFDFPAGMDGIIATGVFGYLEDRKFIIEKMASSIAPGGRISVVDGKYPSHWPTWLFRLFVWLSSPFGLTENYFRNDTCQQVRCKFQDTSIEEVYGGLMYILSGSKS</sequence>
<evidence type="ECO:0000313" key="4">
    <source>
        <dbReference type="EMBL" id="SDK02776.1"/>
    </source>
</evidence>
<proteinExistence type="predicted"/>
<dbReference type="RefSeq" id="WP_090367403.1">
    <property type="nucleotide sequence ID" value="NZ_FNEM01000017.1"/>
</dbReference>
<dbReference type="OrthoDB" id="9760689at2"/>
<feature type="domain" description="Methyltransferase" evidence="3">
    <location>
        <begin position="52"/>
        <end position="147"/>
    </location>
</feature>
<dbReference type="AlphaFoldDB" id="A0A1G8YJ65"/>
<gene>
    <name evidence="4" type="ORF">SAMN04488540_11792</name>
</gene>
<evidence type="ECO:0000256" key="1">
    <source>
        <dbReference type="ARBA" id="ARBA00022603"/>
    </source>
</evidence>
<dbReference type="Pfam" id="PF13649">
    <property type="entry name" value="Methyltransf_25"/>
    <property type="match status" value="1"/>
</dbReference>
<dbReference type="Gene3D" id="3.40.50.150">
    <property type="entry name" value="Vaccinia Virus protein VP39"/>
    <property type="match status" value="1"/>
</dbReference>
<dbReference type="EMBL" id="FNEM01000017">
    <property type="protein sequence ID" value="SDK02776.1"/>
    <property type="molecule type" value="Genomic_DNA"/>
</dbReference>
<name>A0A1G8YJ65_9GAMM</name>
<organism evidence="4 5">
    <name type="scientific">Ferrimonas sediminum</name>
    <dbReference type="NCBI Taxonomy" id="718193"/>
    <lineage>
        <taxon>Bacteria</taxon>
        <taxon>Pseudomonadati</taxon>
        <taxon>Pseudomonadota</taxon>
        <taxon>Gammaproteobacteria</taxon>
        <taxon>Alteromonadales</taxon>
        <taxon>Ferrimonadaceae</taxon>
        <taxon>Ferrimonas</taxon>
    </lineage>
</organism>
<keyword evidence="2 4" id="KW-0808">Transferase</keyword>
<dbReference type="PANTHER" id="PTHR43861">
    <property type="entry name" value="TRANS-ACONITATE 2-METHYLTRANSFERASE-RELATED"/>
    <property type="match status" value="1"/>
</dbReference>
<reference evidence="5" key="1">
    <citation type="submission" date="2016-10" db="EMBL/GenBank/DDBJ databases">
        <authorList>
            <person name="Varghese N."/>
            <person name="Submissions S."/>
        </authorList>
    </citation>
    <scope>NUCLEOTIDE SEQUENCE [LARGE SCALE GENOMIC DNA]</scope>
    <source>
        <strain evidence="5">DSM 23317</strain>
    </source>
</reference>
<evidence type="ECO:0000259" key="3">
    <source>
        <dbReference type="Pfam" id="PF13649"/>
    </source>
</evidence>
<dbReference type="GO" id="GO:0008168">
    <property type="term" value="F:methyltransferase activity"/>
    <property type="evidence" value="ECO:0007669"/>
    <property type="project" value="UniProtKB-KW"/>
</dbReference>
<dbReference type="PANTHER" id="PTHR43861:SF1">
    <property type="entry name" value="TRANS-ACONITATE 2-METHYLTRANSFERASE"/>
    <property type="match status" value="1"/>
</dbReference>
<dbReference type="SUPFAM" id="SSF53335">
    <property type="entry name" value="S-adenosyl-L-methionine-dependent methyltransferases"/>
    <property type="match status" value="1"/>
</dbReference>
<dbReference type="InterPro" id="IPR029063">
    <property type="entry name" value="SAM-dependent_MTases_sf"/>
</dbReference>
<accession>A0A1G8YJ65</accession>
<protein>
    <submittedName>
        <fullName evidence="4">Demethylmenaquinone methyltransferase / 2-methoxy-6-polyprenyl-1,4-benzoquinol methylase</fullName>
    </submittedName>
</protein>
<keyword evidence="5" id="KW-1185">Reference proteome</keyword>
<dbReference type="InterPro" id="IPR041698">
    <property type="entry name" value="Methyltransf_25"/>
</dbReference>
<evidence type="ECO:0000313" key="5">
    <source>
        <dbReference type="Proteomes" id="UP000199527"/>
    </source>
</evidence>
<dbReference type="CDD" id="cd02440">
    <property type="entry name" value="AdoMet_MTases"/>
    <property type="match status" value="1"/>
</dbReference>
<evidence type="ECO:0000256" key="2">
    <source>
        <dbReference type="ARBA" id="ARBA00022679"/>
    </source>
</evidence>
<keyword evidence="1 4" id="KW-0489">Methyltransferase</keyword>
<dbReference type="Proteomes" id="UP000199527">
    <property type="component" value="Unassembled WGS sequence"/>
</dbReference>